<dbReference type="SMART" id="SM00382">
    <property type="entry name" value="AAA"/>
    <property type="match status" value="1"/>
</dbReference>
<dbReference type="InterPro" id="IPR003593">
    <property type="entry name" value="AAA+_ATPase"/>
</dbReference>
<dbReference type="OrthoDB" id="9776369at2"/>
<dbReference type="GO" id="GO:0005524">
    <property type="term" value="F:ATP binding"/>
    <property type="evidence" value="ECO:0007669"/>
    <property type="project" value="UniProtKB-KW"/>
</dbReference>
<keyword evidence="5" id="KW-0029">Amino-acid transport</keyword>
<dbReference type="InterPro" id="IPR003439">
    <property type="entry name" value="ABC_transporter-like_ATP-bd"/>
</dbReference>
<feature type="domain" description="ABC transporter" evidence="6">
    <location>
        <begin position="5"/>
        <end position="247"/>
    </location>
</feature>
<evidence type="ECO:0000259" key="6">
    <source>
        <dbReference type="PROSITE" id="PS50893"/>
    </source>
</evidence>
<accession>A0A061AA64</accession>
<keyword evidence="3" id="KW-0547">Nucleotide-binding</keyword>
<dbReference type="SUPFAM" id="SSF52540">
    <property type="entry name" value="P-loop containing nucleoside triphosphate hydrolases"/>
    <property type="match status" value="1"/>
</dbReference>
<sequence>MSNLIEIIDLEIDYGIVKAVKGINMSIPKGSIVAILGANGAGKTSTIRSISGLTKVKSGKIIYKGEEIQNKPTFEIVKKGIMQSPEGRMILNGLTVEENLLVGAYTVKTKIIDGRNVTRRRQILGNLNEVYTYFPILKERRTQQANTLSGGEQQMLAIGRALMSNPDCLLLDEPSLGLAPLIIKDIFNIVKKIKEAGKTILIVEQNAKQTLKIADYAYVLEVGKIKAHGKAQEMLENKDLIEAYLGS</sequence>
<dbReference type="InterPro" id="IPR027417">
    <property type="entry name" value="P-loop_NTPase"/>
</dbReference>
<dbReference type="GO" id="GO:0016887">
    <property type="term" value="F:ATP hydrolysis activity"/>
    <property type="evidence" value="ECO:0007669"/>
    <property type="project" value="InterPro"/>
</dbReference>
<evidence type="ECO:0000256" key="2">
    <source>
        <dbReference type="ARBA" id="ARBA00022448"/>
    </source>
</evidence>
<dbReference type="AlphaFoldDB" id="A0A061AA64"/>
<dbReference type="EMBL" id="LK028559">
    <property type="protein sequence ID" value="CDR30718.1"/>
    <property type="molecule type" value="Genomic_DNA"/>
</dbReference>
<dbReference type="GO" id="GO:0015658">
    <property type="term" value="F:branched-chain amino acid transmembrane transporter activity"/>
    <property type="evidence" value="ECO:0007669"/>
    <property type="project" value="TreeGrafter"/>
</dbReference>
<gene>
    <name evidence="7" type="primary">livF</name>
    <name evidence="7" type="ORF">Aocu_06450</name>
</gene>
<evidence type="ECO:0000313" key="8">
    <source>
        <dbReference type="Proteomes" id="UP000032434"/>
    </source>
</evidence>
<dbReference type="PANTHER" id="PTHR43820:SF4">
    <property type="entry name" value="HIGH-AFFINITY BRANCHED-CHAIN AMINO ACID TRANSPORT ATP-BINDING PROTEIN LIVF"/>
    <property type="match status" value="1"/>
</dbReference>
<keyword evidence="4 7" id="KW-0067">ATP-binding</keyword>
<dbReference type="Pfam" id="PF00005">
    <property type="entry name" value="ABC_tran"/>
    <property type="match status" value="1"/>
</dbReference>
<dbReference type="CDD" id="cd03224">
    <property type="entry name" value="ABC_TM1139_LivF_branched"/>
    <property type="match status" value="1"/>
</dbReference>
<dbReference type="InterPro" id="IPR052156">
    <property type="entry name" value="BCAA_Transport_ATP-bd_LivF"/>
</dbReference>
<evidence type="ECO:0000256" key="3">
    <source>
        <dbReference type="ARBA" id="ARBA00022741"/>
    </source>
</evidence>
<dbReference type="InterPro" id="IPR017871">
    <property type="entry name" value="ABC_transporter-like_CS"/>
</dbReference>
<proteinExistence type="inferred from homology"/>
<dbReference type="PATRIC" id="fig|35623.3.peg.645"/>
<evidence type="ECO:0000256" key="4">
    <source>
        <dbReference type="ARBA" id="ARBA00022840"/>
    </source>
</evidence>
<dbReference type="GO" id="GO:0015807">
    <property type="term" value="P:L-amino acid transport"/>
    <property type="evidence" value="ECO:0007669"/>
    <property type="project" value="TreeGrafter"/>
</dbReference>
<dbReference type="Gene3D" id="3.40.50.300">
    <property type="entry name" value="P-loop containing nucleotide triphosphate hydrolases"/>
    <property type="match status" value="1"/>
</dbReference>
<reference evidence="8" key="1">
    <citation type="submission" date="2014-05" db="EMBL/GenBank/DDBJ databases">
        <authorList>
            <person name="Kube M."/>
        </authorList>
    </citation>
    <scope>NUCLEOTIDE SEQUENCE [LARGE SCALE GENOMIC DNA]</scope>
</reference>
<dbReference type="PROSITE" id="PS50893">
    <property type="entry name" value="ABC_TRANSPORTER_2"/>
    <property type="match status" value="1"/>
</dbReference>
<organism evidence="7 8">
    <name type="scientific">Acholeplasma oculi</name>
    <dbReference type="NCBI Taxonomy" id="35623"/>
    <lineage>
        <taxon>Bacteria</taxon>
        <taxon>Bacillati</taxon>
        <taxon>Mycoplasmatota</taxon>
        <taxon>Mollicutes</taxon>
        <taxon>Acholeplasmatales</taxon>
        <taxon>Acholeplasmataceae</taxon>
        <taxon>Acholeplasma</taxon>
    </lineage>
</organism>
<evidence type="ECO:0000256" key="5">
    <source>
        <dbReference type="ARBA" id="ARBA00022970"/>
    </source>
</evidence>
<comment type="similarity">
    <text evidence="1">Belongs to the ABC transporter superfamily.</text>
</comment>
<keyword evidence="8" id="KW-1185">Reference proteome</keyword>
<dbReference type="InParanoid" id="A0A061AA64"/>
<dbReference type="KEGG" id="aoc:Aocu_06450"/>
<name>A0A061AA64_9MOLU</name>
<dbReference type="STRING" id="35623.Aocu_06450"/>
<protein>
    <submittedName>
        <fullName evidence="7">Branched-chain amino acid ABC transport system, ATP-binding protein LivF</fullName>
    </submittedName>
</protein>
<dbReference type="HOGENOM" id="CLU_000604_1_2_14"/>
<evidence type="ECO:0000313" key="7">
    <source>
        <dbReference type="EMBL" id="CDR30718.1"/>
    </source>
</evidence>
<keyword evidence="2" id="KW-0813">Transport</keyword>
<dbReference type="Proteomes" id="UP000032434">
    <property type="component" value="Chromosome 1"/>
</dbReference>
<dbReference type="RefSeq" id="WP_045749233.1">
    <property type="nucleotide sequence ID" value="NZ_FUZK01000001.1"/>
</dbReference>
<dbReference type="PANTHER" id="PTHR43820">
    <property type="entry name" value="HIGH-AFFINITY BRANCHED-CHAIN AMINO ACID TRANSPORT ATP-BINDING PROTEIN LIVF"/>
    <property type="match status" value="1"/>
</dbReference>
<dbReference type="PROSITE" id="PS00211">
    <property type="entry name" value="ABC_TRANSPORTER_1"/>
    <property type="match status" value="1"/>
</dbReference>
<evidence type="ECO:0000256" key="1">
    <source>
        <dbReference type="ARBA" id="ARBA00005417"/>
    </source>
</evidence>